<evidence type="ECO:0000256" key="2">
    <source>
        <dbReference type="SAM" id="Phobius"/>
    </source>
</evidence>
<reference evidence="4" key="2">
    <citation type="submission" date="2020-02" db="EMBL/GenBank/DDBJ databases">
        <authorList>
            <person name="Gilchrist C.L.M."/>
            <person name="Chooi Y.-H."/>
        </authorList>
    </citation>
    <scope>NUCLEOTIDE SEQUENCE</scope>
    <source>
        <strain evidence="4">MST-FP2251</strain>
    </source>
</reference>
<dbReference type="Proteomes" id="UP001194746">
    <property type="component" value="Unassembled WGS sequence"/>
</dbReference>
<keyword evidence="5" id="KW-1185">Reference proteome</keyword>
<comment type="caution">
    <text evidence="4">The sequence shown here is derived from an EMBL/GenBank/DDBJ whole genome shotgun (WGS) entry which is preliminary data.</text>
</comment>
<dbReference type="InterPro" id="IPR029058">
    <property type="entry name" value="AB_hydrolase_fold"/>
</dbReference>
<sequence length="199" mass="22112">MDGPYAAEYAPDGHARLWGEGDFHHGAVRGLHYTVCSVLAVIEAMGPFAGVMGFSVGAAVAVAVASLLELRHRREELRYQTRHPPLQFVIAFSGFMLRHESYRSLYRPYIFTPMLLFVGELDTVIPEDATHQLAGRCACAKIVPFFGTHHVPQDLITAQRIVEFIVGILGCKPTQPRPLGRPLRRPLQPTTLETILENP</sequence>
<feature type="transmembrane region" description="Helical" evidence="2">
    <location>
        <begin position="48"/>
        <end position="68"/>
    </location>
</feature>
<dbReference type="GO" id="GO:0019748">
    <property type="term" value="P:secondary metabolic process"/>
    <property type="evidence" value="ECO:0007669"/>
    <property type="project" value="TreeGrafter"/>
</dbReference>
<keyword evidence="2" id="KW-0812">Transmembrane</keyword>
<reference evidence="4" key="1">
    <citation type="journal article" date="2019" name="Beilstein J. Org. Chem.">
        <title>Nanangenines: drimane sesquiterpenoids as the dominant metabolite cohort of a novel Australian fungus, Aspergillus nanangensis.</title>
        <authorList>
            <person name="Lacey H.J."/>
            <person name="Gilchrist C.L.M."/>
            <person name="Crombie A."/>
            <person name="Kalaitzis J.A."/>
            <person name="Vuong D."/>
            <person name="Rutledge P.J."/>
            <person name="Turner P."/>
            <person name="Pitt J.I."/>
            <person name="Lacey E."/>
            <person name="Chooi Y.H."/>
            <person name="Piggott A.M."/>
        </authorList>
    </citation>
    <scope>NUCLEOTIDE SEQUENCE</scope>
    <source>
        <strain evidence="4">MST-FP2251</strain>
    </source>
</reference>
<dbReference type="GO" id="GO:0016787">
    <property type="term" value="F:hydrolase activity"/>
    <property type="evidence" value="ECO:0007669"/>
    <property type="project" value="UniProtKB-KW"/>
</dbReference>
<name>A0AAD4CDB9_ASPNN</name>
<accession>A0AAD4CDB9</accession>
<dbReference type="PANTHER" id="PTHR48070:SF6">
    <property type="entry name" value="ESTERASE OVCA2"/>
    <property type="match status" value="1"/>
</dbReference>
<dbReference type="EMBL" id="VCAU01000130">
    <property type="protein sequence ID" value="KAF9884197.1"/>
    <property type="molecule type" value="Genomic_DNA"/>
</dbReference>
<dbReference type="PANTHER" id="PTHR48070">
    <property type="entry name" value="ESTERASE OVCA2"/>
    <property type="match status" value="1"/>
</dbReference>
<dbReference type="AlphaFoldDB" id="A0AAD4CDB9"/>
<dbReference type="SUPFAM" id="SSF53474">
    <property type="entry name" value="alpha/beta-Hydrolases"/>
    <property type="match status" value="1"/>
</dbReference>
<dbReference type="GO" id="GO:0005634">
    <property type="term" value="C:nucleus"/>
    <property type="evidence" value="ECO:0007669"/>
    <property type="project" value="TreeGrafter"/>
</dbReference>
<keyword evidence="1" id="KW-0378">Hydrolase</keyword>
<dbReference type="Gene3D" id="3.40.50.1820">
    <property type="entry name" value="alpha/beta hydrolase"/>
    <property type="match status" value="1"/>
</dbReference>
<organism evidence="4 5">
    <name type="scientific">Aspergillus nanangensis</name>
    <dbReference type="NCBI Taxonomy" id="2582783"/>
    <lineage>
        <taxon>Eukaryota</taxon>
        <taxon>Fungi</taxon>
        <taxon>Dikarya</taxon>
        <taxon>Ascomycota</taxon>
        <taxon>Pezizomycotina</taxon>
        <taxon>Eurotiomycetes</taxon>
        <taxon>Eurotiomycetidae</taxon>
        <taxon>Eurotiales</taxon>
        <taxon>Aspergillaceae</taxon>
        <taxon>Aspergillus</taxon>
        <taxon>Aspergillus subgen. Circumdati</taxon>
    </lineage>
</organism>
<proteinExistence type="predicted"/>
<feature type="domain" description="Serine hydrolase" evidence="3">
    <location>
        <begin position="10"/>
        <end position="154"/>
    </location>
</feature>
<dbReference type="GO" id="GO:0005737">
    <property type="term" value="C:cytoplasm"/>
    <property type="evidence" value="ECO:0007669"/>
    <property type="project" value="TreeGrafter"/>
</dbReference>
<dbReference type="InterPro" id="IPR005645">
    <property type="entry name" value="FSH-like_dom"/>
</dbReference>
<keyword evidence="2" id="KW-1133">Transmembrane helix</keyword>
<evidence type="ECO:0000313" key="4">
    <source>
        <dbReference type="EMBL" id="KAF9884197.1"/>
    </source>
</evidence>
<evidence type="ECO:0000256" key="1">
    <source>
        <dbReference type="ARBA" id="ARBA00022801"/>
    </source>
</evidence>
<evidence type="ECO:0000259" key="3">
    <source>
        <dbReference type="Pfam" id="PF03959"/>
    </source>
</evidence>
<keyword evidence="2" id="KW-0472">Membrane</keyword>
<dbReference type="Pfam" id="PF03959">
    <property type="entry name" value="FSH1"/>
    <property type="match status" value="1"/>
</dbReference>
<evidence type="ECO:0000313" key="5">
    <source>
        <dbReference type="Proteomes" id="UP001194746"/>
    </source>
</evidence>
<protein>
    <recommendedName>
        <fullName evidence="3">Serine hydrolase domain-containing protein</fullName>
    </recommendedName>
</protein>
<dbReference type="InterPro" id="IPR050593">
    <property type="entry name" value="LovG"/>
</dbReference>
<gene>
    <name evidence="4" type="ORF">FE257_002188</name>
</gene>